<feature type="compositionally biased region" description="Polar residues" evidence="1">
    <location>
        <begin position="1"/>
        <end position="14"/>
    </location>
</feature>
<accession>A0A0D0BKB0</accession>
<dbReference type="PANTHER" id="PTHR14614">
    <property type="entry name" value="HEPATOCELLULAR CARCINOMA-ASSOCIATED ANTIGEN"/>
    <property type="match status" value="1"/>
</dbReference>
<dbReference type="AlphaFoldDB" id="A0A0D0BKB0"/>
<dbReference type="OrthoDB" id="413520at2759"/>
<dbReference type="GO" id="GO:0008757">
    <property type="term" value="F:S-adenosylmethionine-dependent methyltransferase activity"/>
    <property type="evidence" value="ECO:0007669"/>
    <property type="project" value="UniProtKB-ARBA"/>
</dbReference>
<keyword evidence="3" id="KW-1185">Reference proteome</keyword>
<evidence type="ECO:0000313" key="3">
    <source>
        <dbReference type="Proteomes" id="UP000053593"/>
    </source>
</evidence>
<evidence type="ECO:0000256" key="1">
    <source>
        <dbReference type="SAM" id="MobiDB-lite"/>
    </source>
</evidence>
<dbReference type="InterPro" id="IPR019410">
    <property type="entry name" value="Methyltransf_16"/>
</dbReference>
<dbReference type="Pfam" id="PF10294">
    <property type="entry name" value="Methyltransf_16"/>
    <property type="match status" value="1"/>
</dbReference>
<proteinExistence type="predicted"/>
<dbReference type="Proteomes" id="UP000053593">
    <property type="component" value="Unassembled WGS sequence"/>
</dbReference>
<dbReference type="EMBL" id="KN834809">
    <property type="protein sequence ID" value="KIK55151.1"/>
    <property type="molecule type" value="Genomic_DNA"/>
</dbReference>
<dbReference type="HOGENOM" id="CLU_039535_0_0_1"/>
<sequence>MSNPNFPQNLDIQPSTSSFTTGSNSSFQIYDYDSQKQAIEKYGIAGRVWEAAYILNVYLNPPQRLIFDPPFRKQGCSQGLRIIELGSGSGMIGINMSRSLNPERDLLILTDLPEVCPLLENNVDEALMCQSLRDSIKVRPLAWGNSKHAQDLLSIPGFQSITHILCSDLVYFPELLAPLLRTLIQLSSSQFAGPQLRVLISYKIRSLSKETPFWSAFGLWFEFEPVLSCEGTLDCSKTLWKRFGSALEGPMFIFVARRRPESLTWIVPSDDQALLAGFGAHGTMQAKADETFESLLFMSMVDDIEP</sequence>
<dbReference type="InterPro" id="IPR029063">
    <property type="entry name" value="SAM-dependent_MTases_sf"/>
</dbReference>
<protein>
    <submittedName>
        <fullName evidence="2">Unplaced genomic scaffold GYMLUscaffold_61, whole genome shotgun sequence</fullName>
    </submittedName>
</protein>
<reference evidence="2 3" key="1">
    <citation type="submission" date="2014-04" db="EMBL/GenBank/DDBJ databases">
        <title>Evolutionary Origins and Diversification of the Mycorrhizal Mutualists.</title>
        <authorList>
            <consortium name="DOE Joint Genome Institute"/>
            <consortium name="Mycorrhizal Genomics Consortium"/>
            <person name="Kohler A."/>
            <person name="Kuo A."/>
            <person name="Nagy L.G."/>
            <person name="Floudas D."/>
            <person name="Copeland A."/>
            <person name="Barry K.W."/>
            <person name="Cichocki N."/>
            <person name="Veneault-Fourrey C."/>
            <person name="LaButti K."/>
            <person name="Lindquist E.A."/>
            <person name="Lipzen A."/>
            <person name="Lundell T."/>
            <person name="Morin E."/>
            <person name="Murat C."/>
            <person name="Riley R."/>
            <person name="Ohm R."/>
            <person name="Sun H."/>
            <person name="Tunlid A."/>
            <person name="Henrissat B."/>
            <person name="Grigoriev I.V."/>
            <person name="Hibbett D.S."/>
            <person name="Martin F."/>
        </authorList>
    </citation>
    <scope>NUCLEOTIDE SEQUENCE [LARGE SCALE GENOMIC DNA]</scope>
    <source>
        <strain evidence="2 3">FD-317 M1</strain>
    </source>
</reference>
<dbReference type="GO" id="GO:0005829">
    <property type="term" value="C:cytosol"/>
    <property type="evidence" value="ECO:0007669"/>
    <property type="project" value="TreeGrafter"/>
</dbReference>
<dbReference type="PANTHER" id="PTHR14614:SF161">
    <property type="match status" value="1"/>
</dbReference>
<name>A0A0D0BKB0_9AGAR</name>
<gene>
    <name evidence="2" type="ORF">GYMLUDRAFT_176135</name>
</gene>
<dbReference type="GO" id="GO:0032991">
    <property type="term" value="C:protein-containing complex"/>
    <property type="evidence" value="ECO:0007669"/>
    <property type="project" value="TreeGrafter"/>
</dbReference>
<organism evidence="2 3">
    <name type="scientific">Collybiopsis luxurians FD-317 M1</name>
    <dbReference type="NCBI Taxonomy" id="944289"/>
    <lineage>
        <taxon>Eukaryota</taxon>
        <taxon>Fungi</taxon>
        <taxon>Dikarya</taxon>
        <taxon>Basidiomycota</taxon>
        <taxon>Agaricomycotina</taxon>
        <taxon>Agaricomycetes</taxon>
        <taxon>Agaricomycetidae</taxon>
        <taxon>Agaricales</taxon>
        <taxon>Marasmiineae</taxon>
        <taxon>Omphalotaceae</taxon>
        <taxon>Collybiopsis</taxon>
        <taxon>Collybiopsis luxurians</taxon>
    </lineage>
</organism>
<feature type="region of interest" description="Disordered" evidence="1">
    <location>
        <begin position="1"/>
        <end position="21"/>
    </location>
</feature>
<dbReference type="Gene3D" id="3.40.50.150">
    <property type="entry name" value="Vaccinia Virus protein VP39"/>
    <property type="match status" value="1"/>
</dbReference>
<evidence type="ECO:0000313" key="2">
    <source>
        <dbReference type="EMBL" id="KIK55151.1"/>
    </source>
</evidence>